<dbReference type="SUPFAM" id="SSF50729">
    <property type="entry name" value="PH domain-like"/>
    <property type="match status" value="1"/>
</dbReference>
<evidence type="ECO:0000259" key="8">
    <source>
        <dbReference type="PROSITE" id="PS50003"/>
    </source>
</evidence>
<dbReference type="PROSITE" id="PS50003">
    <property type="entry name" value="PH_DOMAIN"/>
    <property type="match status" value="1"/>
</dbReference>
<evidence type="ECO:0000256" key="1">
    <source>
        <dbReference type="ARBA" id="ARBA00004173"/>
    </source>
</evidence>
<dbReference type="Gene3D" id="1.25.40.20">
    <property type="entry name" value="Ankyrin repeat-containing domain"/>
    <property type="match status" value="2"/>
</dbReference>
<dbReference type="SUPFAM" id="SSF160909">
    <property type="entry name" value="ATP12-like"/>
    <property type="match status" value="1"/>
</dbReference>
<keyword evidence="4" id="KW-0496">Mitochondrion</keyword>
<keyword evidence="6" id="KW-0040">ANK repeat</keyword>
<proteinExistence type="inferred from homology"/>
<name>A0AAD4GMY6_ASPNN</name>
<comment type="subcellular location">
    <subcellularLocation>
        <location evidence="1">Mitochondrion</location>
    </subcellularLocation>
</comment>
<dbReference type="InterPro" id="IPR001849">
    <property type="entry name" value="PH_domain"/>
</dbReference>
<dbReference type="Pfam" id="PF07542">
    <property type="entry name" value="ATP12"/>
    <property type="match status" value="1"/>
</dbReference>
<dbReference type="FunFam" id="1.25.40.20:FF:000358">
    <property type="entry name" value="Oxysterol binding protein (Osh1), putative"/>
    <property type="match status" value="1"/>
</dbReference>
<dbReference type="Proteomes" id="UP001194746">
    <property type="component" value="Unassembled WGS sequence"/>
</dbReference>
<dbReference type="InterPro" id="IPR036770">
    <property type="entry name" value="Ankyrin_rpt-contain_sf"/>
</dbReference>
<feature type="region of interest" description="Disordered" evidence="7">
    <location>
        <begin position="363"/>
        <end position="433"/>
    </location>
</feature>
<comment type="similarity">
    <text evidence="2">Belongs to the ATP12 family.</text>
</comment>
<feature type="compositionally biased region" description="Basic and acidic residues" evidence="7">
    <location>
        <begin position="363"/>
        <end position="374"/>
    </location>
</feature>
<dbReference type="FunFam" id="1.25.40.20:FF:000281">
    <property type="entry name" value="Oxysterol binding protein (Osh1)"/>
    <property type="match status" value="1"/>
</dbReference>
<dbReference type="Pfam" id="PF12796">
    <property type="entry name" value="Ank_2"/>
    <property type="match status" value="1"/>
</dbReference>
<feature type="compositionally biased region" description="Basic residues" evidence="7">
    <location>
        <begin position="400"/>
        <end position="410"/>
    </location>
</feature>
<dbReference type="GO" id="GO:0033615">
    <property type="term" value="P:mitochondrial proton-transporting ATP synthase complex assembly"/>
    <property type="evidence" value="ECO:0007669"/>
    <property type="project" value="TreeGrafter"/>
</dbReference>
<comment type="caution">
    <text evidence="9">The sequence shown here is derived from an EMBL/GenBank/DDBJ whole genome shotgun (WGS) entry which is preliminary data.</text>
</comment>
<evidence type="ECO:0000256" key="7">
    <source>
        <dbReference type="SAM" id="MobiDB-lite"/>
    </source>
</evidence>
<sequence>MSVFLRPSTAVSRHIVQASTRYNASILSRHLHRTSLNSAIAHPVTAHGPPPKAPSAASEFTGRDEEQRDGRSIQQEERQTQPKETSVLRKRFWKNVHIQKQKSEGDYQILLDTRPLRTPSKTVLSVPPTKPQLAHAIALEWDVMTTAQQALKNHLIPLTSLTSRAADIAQEDAQGNTKTRDQIVTTAMRYLDTDTLLCWEPEKKAYAAEERDEGDDKPESLREAQIRVASDIIAFLSTKSQVTKDIIKQWIESLPAYDLAALERGIFAAKSLLVSVRLVTEWSDNFRHIQRPGQRKFGIEEAAEASNLEVKWQTDMWGEVEDTHDVNKEDLKRQLGSVIVLVSGEAKHKRSRSALALAILHRDKSKEGPEESVGRDSTGSLEPTSSSPVNSSSLLPSISPHRRSSSRRKPRQDVATPPMSAEAPLEPIGSNQSGDISVEKAATAMQIDDANMSLEQSVRTFRLFEILRSGDTTAISKAIKETTEPHGANSLSGTTLLHLAIQCAEPQVVEYIISAGNDPDMNARDKDGNTPLHLAAQLGRGPLVRELLNRPLLNDSIVNYRGQTALDVARNPDIFQQLQLARSLFIDNKTQEIQALVAQGDYEKLEKVLEEPRVEGIMDVNSLDLVTDPVTTQSGGTLLHEGARKKDTRLLQILLMHGADPFRRDKKGKLPQDVTKDDKTRAIVKKSPAAVIAQRGIQEKAILGTNSAQGVSGRSGSGEASFAAKDSREMRGYLKKWTNYTSGYKLRWFVLEDGVLSYYKHQGSKSCL</sequence>
<dbReference type="InterPro" id="IPR002110">
    <property type="entry name" value="Ankyrin_rpt"/>
</dbReference>
<dbReference type="AlphaFoldDB" id="A0AAD4GMY6"/>
<feature type="repeat" description="ANK" evidence="6">
    <location>
        <begin position="634"/>
        <end position="666"/>
    </location>
</feature>
<dbReference type="InterPro" id="IPR011419">
    <property type="entry name" value="ATP12_ATP_synth-F1-assembly"/>
</dbReference>
<evidence type="ECO:0000256" key="2">
    <source>
        <dbReference type="ARBA" id="ARBA00008231"/>
    </source>
</evidence>
<dbReference type="Gene3D" id="3.30.2180.10">
    <property type="entry name" value="ATP12-like"/>
    <property type="match status" value="1"/>
</dbReference>
<dbReference type="SUPFAM" id="SSF48403">
    <property type="entry name" value="Ankyrin repeat"/>
    <property type="match status" value="1"/>
</dbReference>
<dbReference type="InterPro" id="IPR011993">
    <property type="entry name" value="PH-like_dom_sf"/>
</dbReference>
<dbReference type="EMBL" id="VCAU01000209">
    <property type="protein sequence ID" value="KAF9882835.1"/>
    <property type="molecule type" value="Genomic_DNA"/>
</dbReference>
<keyword evidence="5" id="KW-0143">Chaperone</keyword>
<dbReference type="PROSITE" id="PS50297">
    <property type="entry name" value="ANK_REP_REGION"/>
    <property type="match status" value="3"/>
</dbReference>
<organism evidence="9 10">
    <name type="scientific">Aspergillus nanangensis</name>
    <dbReference type="NCBI Taxonomy" id="2582783"/>
    <lineage>
        <taxon>Eukaryota</taxon>
        <taxon>Fungi</taxon>
        <taxon>Dikarya</taxon>
        <taxon>Ascomycota</taxon>
        <taxon>Pezizomycotina</taxon>
        <taxon>Eurotiomycetes</taxon>
        <taxon>Eurotiomycetidae</taxon>
        <taxon>Eurotiales</taxon>
        <taxon>Aspergillaceae</taxon>
        <taxon>Aspergillus</taxon>
        <taxon>Aspergillus subgen. Circumdati</taxon>
    </lineage>
</organism>
<keyword evidence="10" id="KW-1185">Reference proteome</keyword>
<accession>A0AAD4GMY6</accession>
<feature type="compositionally biased region" description="Basic and acidic residues" evidence="7">
    <location>
        <begin position="61"/>
        <end position="81"/>
    </location>
</feature>
<dbReference type="GO" id="GO:0005739">
    <property type="term" value="C:mitochondrion"/>
    <property type="evidence" value="ECO:0007669"/>
    <property type="project" value="UniProtKB-SubCell"/>
</dbReference>
<feature type="compositionally biased region" description="Low complexity" evidence="7">
    <location>
        <begin position="380"/>
        <end position="399"/>
    </location>
</feature>
<dbReference type="SMART" id="SM00248">
    <property type="entry name" value="ANK"/>
    <property type="match status" value="3"/>
</dbReference>
<reference evidence="9" key="1">
    <citation type="journal article" date="2019" name="Beilstein J. Org. Chem.">
        <title>Nanangenines: drimane sesquiterpenoids as the dominant metabolite cohort of a novel Australian fungus, Aspergillus nanangensis.</title>
        <authorList>
            <person name="Lacey H.J."/>
            <person name="Gilchrist C.L.M."/>
            <person name="Crombie A."/>
            <person name="Kalaitzis J.A."/>
            <person name="Vuong D."/>
            <person name="Rutledge P.J."/>
            <person name="Turner P."/>
            <person name="Pitt J.I."/>
            <person name="Lacey E."/>
            <person name="Chooi Y.H."/>
            <person name="Piggott A.M."/>
        </authorList>
    </citation>
    <scope>NUCLEOTIDE SEQUENCE</scope>
    <source>
        <strain evidence="9">MST-FP2251</strain>
    </source>
</reference>
<keyword evidence="3" id="KW-0809">Transit peptide</keyword>
<reference evidence="9" key="2">
    <citation type="submission" date="2020-02" db="EMBL/GenBank/DDBJ databases">
        <authorList>
            <person name="Gilchrist C.L.M."/>
            <person name="Chooi Y.-H."/>
        </authorList>
    </citation>
    <scope>NUCLEOTIDE SEQUENCE</scope>
    <source>
        <strain evidence="9">MST-FP2251</strain>
    </source>
</reference>
<dbReference type="InterPro" id="IPR042272">
    <property type="entry name" value="ATP12_ATP_synth-F1-assembly_N"/>
</dbReference>
<dbReference type="PANTHER" id="PTHR21013:SF10">
    <property type="entry name" value="ATP SYNTHASE MITOCHONDRIAL F1 COMPLEX ASSEMBLY FACTOR 2"/>
    <property type="match status" value="1"/>
</dbReference>
<evidence type="ECO:0000256" key="6">
    <source>
        <dbReference type="PROSITE-ProRule" id="PRU00023"/>
    </source>
</evidence>
<dbReference type="PANTHER" id="PTHR21013">
    <property type="entry name" value="ATP SYNTHASE MITOCHONDRIAL F1 COMPLEX ASSEMBLY FACTOR 2/ATP12 PROTEIN, MITOCHONDRIAL PRECURSOR"/>
    <property type="match status" value="1"/>
</dbReference>
<feature type="region of interest" description="Disordered" evidence="7">
    <location>
        <begin position="42"/>
        <end position="86"/>
    </location>
</feature>
<evidence type="ECO:0000313" key="10">
    <source>
        <dbReference type="Proteomes" id="UP001194746"/>
    </source>
</evidence>
<gene>
    <name evidence="9" type="primary">ATPAF2</name>
    <name evidence="9" type="ORF">FE257_004966</name>
</gene>
<feature type="domain" description="PH" evidence="8">
    <location>
        <begin position="727"/>
        <end position="768"/>
    </location>
</feature>
<evidence type="ECO:0000256" key="5">
    <source>
        <dbReference type="ARBA" id="ARBA00023186"/>
    </source>
</evidence>
<feature type="repeat" description="ANK" evidence="6">
    <location>
        <begin position="527"/>
        <end position="550"/>
    </location>
</feature>
<dbReference type="Pfam" id="PF00023">
    <property type="entry name" value="Ank"/>
    <property type="match status" value="1"/>
</dbReference>
<dbReference type="InterPro" id="IPR023335">
    <property type="entry name" value="ATP12_ortho_dom_sf"/>
</dbReference>
<protein>
    <submittedName>
        <fullName evidence="9">ATP synthase mitochondrial F1 complex assembly factor 2</fullName>
    </submittedName>
</protein>
<evidence type="ECO:0000313" key="9">
    <source>
        <dbReference type="EMBL" id="KAF9882835.1"/>
    </source>
</evidence>
<feature type="repeat" description="ANK" evidence="6">
    <location>
        <begin position="492"/>
        <end position="524"/>
    </location>
</feature>
<dbReference type="Gene3D" id="2.30.29.30">
    <property type="entry name" value="Pleckstrin-homology domain (PH domain)/Phosphotyrosine-binding domain (PTB)"/>
    <property type="match status" value="1"/>
</dbReference>
<dbReference type="Gene3D" id="1.10.3580.10">
    <property type="entry name" value="ATP12 ATPase"/>
    <property type="match status" value="1"/>
</dbReference>
<evidence type="ECO:0000256" key="4">
    <source>
        <dbReference type="ARBA" id="ARBA00023128"/>
    </source>
</evidence>
<dbReference type="PROSITE" id="PS50088">
    <property type="entry name" value="ANK_REPEAT"/>
    <property type="match status" value="3"/>
</dbReference>
<evidence type="ECO:0000256" key="3">
    <source>
        <dbReference type="ARBA" id="ARBA00022946"/>
    </source>
</evidence>